<dbReference type="SUPFAM" id="SSF51261">
    <property type="entry name" value="Duplicated hybrid motif"/>
    <property type="match status" value="1"/>
</dbReference>
<dbReference type="EMBL" id="CP121687">
    <property type="protein sequence ID" value="WZL68786.1"/>
    <property type="molecule type" value="Genomic_DNA"/>
</dbReference>
<feature type="domain" description="M23ase beta-sheet core" evidence="4">
    <location>
        <begin position="181"/>
        <end position="279"/>
    </location>
</feature>
<dbReference type="EC" id="3.4.-.-" evidence="5"/>
<evidence type="ECO:0000313" key="5">
    <source>
        <dbReference type="EMBL" id="WZL68786.1"/>
    </source>
</evidence>
<name>A0ABZ2Y2G5_9FIRM</name>
<organism evidence="5 6">
    <name type="scientific">Defluviitalea saccharophila</name>
    <dbReference type="NCBI Taxonomy" id="879970"/>
    <lineage>
        <taxon>Bacteria</taxon>
        <taxon>Bacillati</taxon>
        <taxon>Bacillota</taxon>
        <taxon>Clostridia</taxon>
        <taxon>Lachnospirales</taxon>
        <taxon>Defluviitaleaceae</taxon>
        <taxon>Defluviitalea</taxon>
    </lineage>
</organism>
<dbReference type="Gene3D" id="2.70.70.10">
    <property type="entry name" value="Glucose Permease (Domain IIA)"/>
    <property type="match status" value="1"/>
</dbReference>
<keyword evidence="3" id="KW-0812">Transmembrane</keyword>
<keyword evidence="1" id="KW-0732">Signal</keyword>
<accession>A0ABZ2Y2G5</accession>
<dbReference type="GO" id="GO:0016787">
    <property type="term" value="F:hydrolase activity"/>
    <property type="evidence" value="ECO:0007669"/>
    <property type="project" value="UniProtKB-KW"/>
</dbReference>
<dbReference type="PANTHER" id="PTHR21666:SF289">
    <property type="entry name" value="L-ALA--D-GLU ENDOPEPTIDASE"/>
    <property type="match status" value="1"/>
</dbReference>
<evidence type="ECO:0000259" key="4">
    <source>
        <dbReference type="Pfam" id="PF01551"/>
    </source>
</evidence>
<evidence type="ECO:0000256" key="1">
    <source>
        <dbReference type="ARBA" id="ARBA00022729"/>
    </source>
</evidence>
<keyword evidence="3" id="KW-1133">Transmembrane helix</keyword>
<feature type="region of interest" description="Disordered" evidence="2">
    <location>
        <begin position="85"/>
        <end position="145"/>
    </location>
</feature>
<dbReference type="InterPro" id="IPR050570">
    <property type="entry name" value="Cell_wall_metabolism_enzyme"/>
</dbReference>
<dbReference type="InterPro" id="IPR011055">
    <property type="entry name" value="Dup_hybrid_motif"/>
</dbReference>
<gene>
    <name evidence="5" type="ORF">QBE51_08070</name>
</gene>
<dbReference type="Pfam" id="PF01551">
    <property type="entry name" value="Peptidase_M23"/>
    <property type="match status" value="1"/>
</dbReference>
<dbReference type="PANTHER" id="PTHR21666">
    <property type="entry name" value="PEPTIDASE-RELATED"/>
    <property type="match status" value="1"/>
</dbReference>
<dbReference type="CDD" id="cd12797">
    <property type="entry name" value="M23_peptidase"/>
    <property type="match status" value="1"/>
</dbReference>
<keyword evidence="5" id="KW-0378">Hydrolase</keyword>
<feature type="compositionally biased region" description="Basic and acidic residues" evidence="2">
    <location>
        <begin position="126"/>
        <end position="137"/>
    </location>
</feature>
<proteinExistence type="predicted"/>
<dbReference type="RefSeq" id="WP_341875791.1">
    <property type="nucleotide sequence ID" value="NZ_CP121687.1"/>
</dbReference>
<evidence type="ECO:0000256" key="3">
    <source>
        <dbReference type="SAM" id="Phobius"/>
    </source>
</evidence>
<feature type="compositionally biased region" description="Basic and acidic residues" evidence="2">
    <location>
        <begin position="92"/>
        <end position="102"/>
    </location>
</feature>
<evidence type="ECO:0000313" key="6">
    <source>
        <dbReference type="Proteomes" id="UP001486565"/>
    </source>
</evidence>
<evidence type="ECO:0000256" key="2">
    <source>
        <dbReference type="SAM" id="MobiDB-lite"/>
    </source>
</evidence>
<dbReference type="InterPro" id="IPR016047">
    <property type="entry name" value="M23ase_b-sheet_dom"/>
</dbReference>
<keyword evidence="6" id="KW-1185">Reference proteome</keyword>
<sequence>MKKYKFWTYLNKKSYYAILLLCILTVIGTTTFITRNNMNTLDKVNEQNSIDLNEEFGDYDLEDVGTINAYQNDLNITEEDIEGAGSAVAENSSKEEAAKEDTSTTEDIVVASNKEVQETTPASTEKANENQTDKTETSEDVEETFSFSETSSLVWPVSGEIVMDYSVDKLVFDKTLEQYRVHPAICIAPTEEGIVKAAAKGKVEMIKNDPETGITVILNHGDGWKTIYGQLQKNISVKQNEVIEKGQVIGEIGAPTKYSVALGNHVYFQVTKDDVPVDPKEFLNK</sequence>
<feature type="transmembrane region" description="Helical" evidence="3">
    <location>
        <begin position="15"/>
        <end position="33"/>
    </location>
</feature>
<protein>
    <submittedName>
        <fullName evidence="5">M23 family metallopeptidase</fullName>
        <ecNumber evidence="5">3.4.-.-</ecNumber>
    </submittedName>
</protein>
<keyword evidence="3" id="KW-0472">Membrane</keyword>
<dbReference type="Proteomes" id="UP001486565">
    <property type="component" value="Chromosome"/>
</dbReference>
<reference evidence="5 6" key="1">
    <citation type="submission" date="2023-03" db="EMBL/GenBank/DDBJ databases">
        <title>Novel Species.</title>
        <authorList>
            <person name="Ma S."/>
        </authorList>
    </citation>
    <scope>NUCLEOTIDE SEQUENCE [LARGE SCALE GENOMIC DNA]</scope>
    <source>
        <strain evidence="5 6">LIND6LT2</strain>
    </source>
</reference>